<organism evidence="7 8">
    <name type="scientific">Rhizoctonia solani</name>
    <dbReference type="NCBI Taxonomy" id="456999"/>
    <lineage>
        <taxon>Eukaryota</taxon>
        <taxon>Fungi</taxon>
        <taxon>Dikarya</taxon>
        <taxon>Basidiomycota</taxon>
        <taxon>Agaricomycotina</taxon>
        <taxon>Agaricomycetes</taxon>
        <taxon>Cantharellales</taxon>
        <taxon>Ceratobasidiaceae</taxon>
        <taxon>Rhizoctonia</taxon>
    </lineage>
</organism>
<dbReference type="PANTHER" id="PTHR11761">
    <property type="entry name" value="50S/60S RIBOSOMAL PROTEIN L14/L23"/>
    <property type="match status" value="1"/>
</dbReference>
<evidence type="ECO:0000256" key="3">
    <source>
        <dbReference type="ARBA" id="ARBA00023274"/>
    </source>
</evidence>
<dbReference type="Gene3D" id="2.40.150.20">
    <property type="entry name" value="Ribosomal protein L14"/>
    <property type="match status" value="1"/>
</dbReference>
<dbReference type="GO" id="GO:0005762">
    <property type="term" value="C:mitochondrial large ribosomal subunit"/>
    <property type="evidence" value="ECO:0007669"/>
    <property type="project" value="TreeGrafter"/>
</dbReference>
<comment type="similarity">
    <text evidence="1 6">Belongs to the universal ribosomal protein uL14 family.</text>
</comment>
<dbReference type="InterPro" id="IPR036853">
    <property type="entry name" value="Ribosomal_uL14_sf"/>
</dbReference>
<evidence type="ECO:0000256" key="4">
    <source>
        <dbReference type="ARBA" id="ARBA00037226"/>
    </source>
</evidence>
<dbReference type="FunFam" id="2.40.150.20:FF:000005">
    <property type="entry name" value="50S ribosomal protein L14"/>
    <property type="match status" value="1"/>
</dbReference>
<dbReference type="GO" id="GO:0070180">
    <property type="term" value="F:large ribosomal subunit rRNA binding"/>
    <property type="evidence" value="ECO:0007669"/>
    <property type="project" value="TreeGrafter"/>
</dbReference>
<dbReference type="CDD" id="cd00337">
    <property type="entry name" value="Ribosomal_uL14"/>
    <property type="match status" value="1"/>
</dbReference>
<dbReference type="PROSITE" id="PS00049">
    <property type="entry name" value="RIBOSOMAL_L14"/>
    <property type="match status" value="1"/>
</dbReference>
<keyword evidence="2 6" id="KW-0689">Ribosomal protein</keyword>
<dbReference type="RefSeq" id="XP_043179855.1">
    <property type="nucleotide sequence ID" value="XM_043320843.1"/>
</dbReference>
<dbReference type="SUPFAM" id="SSF50193">
    <property type="entry name" value="Ribosomal protein L14"/>
    <property type="match status" value="1"/>
</dbReference>
<sequence>MEYKSLYKYGQEVSALVILWDYKSRGHVSFSLMLDQNSRFSLGHIGATDRPRAWCFLGTLGYREARERAQEYDQVSITCVFVASKIIDNSGALLAECVNVLKSKSTGTGMAKVGDEIVVVIRRARPISATALASATAIKVRKGDVRRALVVRTKKEVMRPDGRYIRFDDNAAVLLNNKKELLGTRIGGVVSADLRMKGWSKIASLAPKVV</sequence>
<gene>
    <name evidence="7" type="ORF">RhiXN_01024</name>
</gene>
<comment type="function">
    <text evidence="4">Component of the mitochondrial ribosome (mitoribosome), a dedicated translation machinery responsible for the synthesis of mitochondrial genome-encoded proteins, including at least some of the essential transmembrane subunits of the mitochondrial respiratory chain. The mitoribosomes are attached to the mitochondrial inner membrane and translation products are cotranslationally integrated into the membrane.</text>
</comment>
<protein>
    <recommendedName>
        <fullName evidence="5">Large ribosomal subunit protein uL14m</fullName>
    </recommendedName>
</protein>
<dbReference type="KEGG" id="rsx:RhiXN_01024"/>
<dbReference type="NCBIfam" id="TIGR01067">
    <property type="entry name" value="rplN_bact"/>
    <property type="match status" value="1"/>
</dbReference>
<dbReference type="InterPro" id="IPR005745">
    <property type="entry name" value="Ribosomal_uL14_bac-type"/>
</dbReference>
<dbReference type="GeneID" id="67023306"/>
<dbReference type="SMART" id="SM01374">
    <property type="entry name" value="Ribosomal_L14"/>
    <property type="match status" value="1"/>
</dbReference>
<dbReference type="GO" id="GO:0003735">
    <property type="term" value="F:structural constituent of ribosome"/>
    <property type="evidence" value="ECO:0007669"/>
    <property type="project" value="InterPro"/>
</dbReference>
<reference evidence="7" key="1">
    <citation type="submission" date="2020-05" db="EMBL/GenBank/DDBJ databases">
        <title>Evolutionary and genomic comparisons of hybrid uninucleate and nonhybrid Rhizoctonia fungi.</title>
        <authorList>
            <person name="Li C."/>
            <person name="Chen X."/>
        </authorList>
    </citation>
    <scope>NUCLEOTIDE SEQUENCE</scope>
    <source>
        <strain evidence="7">AG-1 IA</strain>
    </source>
</reference>
<accession>A0A8H8SWV7</accession>
<dbReference type="InterPro" id="IPR019972">
    <property type="entry name" value="Ribosomal_uL14_CS"/>
</dbReference>
<dbReference type="InterPro" id="IPR000218">
    <property type="entry name" value="Ribosomal_uL14"/>
</dbReference>
<evidence type="ECO:0000256" key="6">
    <source>
        <dbReference type="RuleBase" id="RU003949"/>
    </source>
</evidence>
<evidence type="ECO:0000256" key="5">
    <source>
        <dbReference type="ARBA" id="ARBA00040118"/>
    </source>
</evidence>
<dbReference type="EMBL" id="CP059661">
    <property type="protein sequence ID" value="QRW19618.1"/>
    <property type="molecule type" value="Genomic_DNA"/>
</dbReference>
<dbReference type="Pfam" id="PF00238">
    <property type="entry name" value="Ribosomal_L14"/>
    <property type="match status" value="1"/>
</dbReference>
<dbReference type="HAMAP" id="MF_01367">
    <property type="entry name" value="Ribosomal_uL14"/>
    <property type="match status" value="1"/>
</dbReference>
<dbReference type="PANTHER" id="PTHR11761:SF3">
    <property type="entry name" value="LARGE RIBOSOMAL SUBUNIT PROTEIN UL14M"/>
    <property type="match status" value="1"/>
</dbReference>
<dbReference type="AlphaFoldDB" id="A0A8H8SWV7"/>
<keyword evidence="3 6" id="KW-0687">Ribonucleoprotein</keyword>
<evidence type="ECO:0000313" key="8">
    <source>
        <dbReference type="Proteomes" id="UP000650533"/>
    </source>
</evidence>
<evidence type="ECO:0000256" key="2">
    <source>
        <dbReference type="ARBA" id="ARBA00022980"/>
    </source>
</evidence>
<evidence type="ECO:0000256" key="1">
    <source>
        <dbReference type="ARBA" id="ARBA00010745"/>
    </source>
</evidence>
<evidence type="ECO:0000313" key="7">
    <source>
        <dbReference type="EMBL" id="QRW19618.1"/>
    </source>
</evidence>
<dbReference type="Proteomes" id="UP000650533">
    <property type="component" value="Chromosome 4"/>
</dbReference>
<proteinExistence type="inferred from homology"/>
<dbReference type="GO" id="GO:0006412">
    <property type="term" value="P:translation"/>
    <property type="evidence" value="ECO:0007669"/>
    <property type="project" value="InterPro"/>
</dbReference>
<name>A0A8H8SWV7_9AGAM</name>